<dbReference type="AlphaFoldDB" id="A0A6L3UZG8"/>
<protein>
    <submittedName>
        <fullName evidence="1">YheC/YheD family protein</fullName>
    </submittedName>
</protein>
<accession>A0A6L3UZG8</accession>
<dbReference type="PANTHER" id="PTHR21621">
    <property type="entry name" value="RIBOSOMAL PROTEIN S6 MODIFICATION PROTEIN"/>
    <property type="match status" value="1"/>
</dbReference>
<dbReference type="Pfam" id="PF14398">
    <property type="entry name" value="ATPgrasp_YheCD"/>
    <property type="match status" value="1"/>
</dbReference>
<dbReference type="PANTHER" id="PTHR21621:SF0">
    <property type="entry name" value="BETA-CITRYLGLUTAMATE SYNTHASE B-RELATED"/>
    <property type="match status" value="1"/>
</dbReference>
<sequence length="446" mass="51655">MKFTIKTDHRSSHSISLHSTVLEKLSISKLQVINVKIGIIEKTAVNLRKHKQDKAVIHISADLLAGFSLPNSIDYEIIVEEKTLLIGPIIGLYIKWKVNEMTRSNINYFKKYFIDYQHINGLILLVNSDGIDEQNKIVNGFAYNPIKNEFTRGTFPFPSVLFCRKTLKEADRMILQNLVGSKYFNSYVFNKWEMWQWLSKNDKLCRSLPETGLAVNLQEVKKLIDESGCIYLKPISGSQGKGIYQLEKNRQKYKLNYRLNELNMTTILDNWDAVKKYLVAELDLKKYIFQKRIPLLKSNDRIIDFRVIVVKDQYGSWVVPGMITRYGVKKSIVSNISSGGSAEKTWDTLVGIYNNDFYEALKKYKEMEQISILCCEFLEDKGIHLAYLGVDIGMDEDKNLWIIEINNRYPDMSIALDANDFQLYYHTLAAPLHYSKWVAGFRDSLE</sequence>
<evidence type="ECO:0000313" key="1">
    <source>
        <dbReference type="EMBL" id="KAB2329997.1"/>
    </source>
</evidence>
<dbReference type="SUPFAM" id="SSF56059">
    <property type="entry name" value="Glutathione synthetase ATP-binding domain-like"/>
    <property type="match status" value="1"/>
</dbReference>
<dbReference type="GO" id="GO:0005737">
    <property type="term" value="C:cytoplasm"/>
    <property type="evidence" value="ECO:0007669"/>
    <property type="project" value="TreeGrafter"/>
</dbReference>
<keyword evidence="2" id="KW-1185">Reference proteome</keyword>
<name>A0A6L3UZG8_9BACI</name>
<dbReference type="Proteomes" id="UP000481030">
    <property type="component" value="Unassembled WGS sequence"/>
</dbReference>
<evidence type="ECO:0000313" key="2">
    <source>
        <dbReference type="Proteomes" id="UP000481030"/>
    </source>
</evidence>
<organism evidence="1 2">
    <name type="scientific">Cytobacillus depressus</name>
    <dbReference type="NCBI Taxonomy" id="1602942"/>
    <lineage>
        <taxon>Bacteria</taxon>
        <taxon>Bacillati</taxon>
        <taxon>Bacillota</taxon>
        <taxon>Bacilli</taxon>
        <taxon>Bacillales</taxon>
        <taxon>Bacillaceae</taxon>
        <taxon>Cytobacillus</taxon>
    </lineage>
</organism>
<gene>
    <name evidence="1" type="ORF">F7731_21285</name>
</gene>
<dbReference type="RefSeq" id="WP_151536812.1">
    <property type="nucleotide sequence ID" value="NZ_WBOS01000016.1"/>
</dbReference>
<comment type="caution">
    <text evidence="1">The sequence shown here is derived from an EMBL/GenBank/DDBJ whole genome shotgun (WGS) entry which is preliminary data.</text>
</comment>
<reference evidence="1 2" key="1">
    <citation type="journal article" date="2016" name="Antonie Van Leeuwenhoek">
        <title>Bacillus depressus sp. nov., isolated from soil of a sunflower field.</title>
        <authorList>
            <person name="Wei X."/>
            <person name="Xin D."/>
            <person name="Xin Y."/>
            <person name="Zhang H."/>
            <person name="Wang T."/>
            <person name="Zhang J."/>
        </authorList>
    </citation>
    <scope>NUCLEOTIDE SEQUENCE [LARGE SCALE GENOMIC DNA]</scope>
    <source>
        <strain evidence="1 2">BZ1</strain>
    </source>
</reference>
<proteinExistence type="predicted"/>
<dbReference type="OrthoDB" id="7869153at2"/>
<dbReference type="InterPro" id="IPR026838">
    <property type="entry name" value="YheC/D"/>
</dbReference>
<dbReference type="GO" id="GO:0016879">
    <property type="term" value="F:ligase activity, forming carbon-nitrogen bonds"/>
    <property type="evidence" value="ECO:0007669"/>
    <property type="project" value="TreeGrafter"/>
</dbReference>
<dbReference type="EMBL" id="WBOS01000016">
    <property type="protein sequence ID" value="KAB2329997.1"/>
    <property type="molecule type" value="Genomic_DNA"/>
</dbReference>
<dbReference type="Gene3D" id="3.30.470.20">
    <property type="entry name" value="ATP-grasp fold, B domain"/>
    <property type="match status" value="1"/>
</dbReference>